<keyword evidence="5 14" id="KW-0812">Transmembrane</keyword>
<evidence type="ECO:0000256" key="7">
    <source>
        <dbReference type="ARBA" id="ARBA00022771"/>
    </source>
</evidence>
<comment type="subcellular location">
    <subcellularLocation>
        <location evidence="2">Membrane</location>
        <topology evidence="2">Multi-pass membrane protein</topology>
    </subcellularLocation>
</comment>
<dbReference type="EC" id="2.3.2.27" evidence="3"/>
<name>A0ABR4M058_9EURO</name>
<comment type="caution">
    <text evidence="16">The sequence shown here is derived from an EMBL/GenBank/DDBJ whole genome shotgun (WGS) entry which is preliminary data.</text>
</comment>
<dbReference type="EMBL" id="JBFXLQ010000006">
    <property type="protein sequence ID" value="KAL2870198.1"/>
    <property type="molecule type" value="Genomic_DNA"/>
</dbReference>
<evidence type="ECO:0000256" key="6">
    <source>
        <dbReference type="ARBA" id="ARBA00022723"/>
    </source>
</evidence>
<evidence type="ECO:0000256" key="9">
    <source>
        <dbReference type="ARBA" id="ARBA00022833"/>
    </source>
</evidence>
<accession>A0ABR4M058</accession>
<keyword evidence="6" id="KW-0479">Metal-binding</keyword>
<dbReference type="PANTHER" id="PTHR45977">
    <property type="entry name" value="TARGET OF ERK KINASE MPK-1"/>
    <property type="match status" value="1"/>
</dbReference>
<reference evidence="16 17" key="1">
    <citation type="submission" date="2024-07" db="EMBL/GenBank/DDBJ databases">
        <title>Section-level genome sequencing and comparative genomics of Aspergillus sections Usti and Cavernicolus.</title>
        <authorList>
            <consortium name="Lawrence Berkeley National Laboratory"/>
            <person name="Nybo J.L."/>
            <person name="Vesth T.C."/>
            <person name="Theobald S."/>
            <person name="Frisvad J.C."/>
            <person name="Larsen T.O."/>
            <person name="Kjaerboelling I."/>
            <person name="Rothschild-Mancinelli K."/>
            <person name="Lyhne E.K."/>
            <person name="Kogle M.E."/>
            <person name="Barry K."/>
            <person name="Clum A."/>
            <person name="Na H."/>
            <person name="Ledsgaard L."/>
            <person name="Lin J."/>
            <person name="Lipzen A."/>
            <person name="Kuo A."/>
            <person name="Riley R."/>
            <person name="Mondo S."/>
            <person name="Labutti K."/>
            <person name="Haridas S."/>
            <person name="Pangalinan J."/>
            <person name="Salamov A.A."/>
            <person name="Simmons B.A."/>
            <person name="Magnuson J.K."/>
            <person name="Chen J."/>
            <person name="Drula E."/>
            <person name="Henrissat B."/>
            <person name="Wiebenga A."/>
            <person name="Lubbers R.J."/>
            <person name="Gomes A.C."/>
            <person name="Macurrencykelacurrency M.R."/>
            <person name="Stajich J."/>
            <person name="Grigoriev I.V."/>
            <person name="Mortensen U.H."/>
            <person name="De Vries R.P."/>
            <person name="Baker S.E."/>
            <person name="Andersen M.R."/>
        </authorList>
    </citation>
    <scope>NUCLEOTIDE SEQUENCE [LARGE SCALE GENOMIC DNA]</scope>
    <source>
        <strain evidence="16 17">CBS 449.75</strain>
    </source>
</reference>
<keyword evidence="7 12" id="KW-0863">Zinc-finger</keyword>
<keyword evidence="4" id="KW-0808">Transferase</keyword>
<evidence type="ECO:0000256" key="1">
    <source>
        <dbReference type="ARBA" id="ARBA00000900"/>
    </source>
</evidence>
<evidence type="ECO:0000259" key="15">
    <source>
        <dbReference type="PROSITE" id="PS50089"/>
    </source>
</evidence>
<dbReference type="InterPro" id="IPR013083">
    <property type="entry name" value="Znf_RING/FYVE/PHD"/>
</dbReference>
<dbReference type="InterPro" id="IPR001841">
    <property type="entry name" value="Znf_RING"/>
</dbReference>
<evidence type="ECO:0000256" key="4">
    <source>
        <dbReference type="ARBA" id="ARBA00022679"/>
    </source>
</evidence>
<evidence type="ECO:0000256" key="2">
    <source>
        <dbReference type="ARBA" id="ARBA00004141"/>
    </source>
</evidence>
<keyword evidence="17" id="KW-1185">Reference proteome</keyword>
<dbReference type="Gene3D" id="3.30.40.10">
    <property type="entry name" value="Zinc/RING finger domain, C3HC4 (zinc finger)"/>
    <property type="match status" value="1"/>
</dbReference>
<dbReference type="SUPFAM" id="SSF57850">
    <property type="entry name" value="RING/U-box"/>
    <property type="match status" value="1"/>
</dbReference>
<evidence type="ECO:0000256" key="10">
    <source>
        <dbReference type="ARBA" id="ARBA00022989"/>
    </source>
</evidence>
<keyword evidence="9" id="KW-0862">Zinc</keyword>
<sequence length="231" mass="25281">MTGAFAVVPNSSLTEKLQTRYKRWCGGSKENSGATLGYLAPICVAVFFIFVWILVGTRHRFRASSRPIDPEGWPLSFPHATLTSTELDSRFPLAKYGTWLTAHRKCETKEAEVDPPPSQAPASPSTPSFDPGEKEACAGGAGTEDDVASTHTSDSHMECAICMESFDLDDSIRSLTCGHIFHATCLDPWFTKRQARCPLCKTCYPPDLGSSSAPTRPPAVLLRNQIFPRVI</sequence>
<dbReference type="CDD" id="cd16473">
    <property type="entry name" value="RING-H2_RNF103"/>
    <property type="match status" value="1"/>
</dbReference>
<evidence type="ECO:0000256" key="13">
    <source>
        <dbReference type="SAM" id="MobiDB-lite"/>
    </source>
</evidence>
<gene>
    <name evidence="16" type="ORF">BJX67DRAFT_277015</name>
</gene>
<evidence type="ECO:0000256" key="14">
    <source>
        <dbReference type="SAM" id="Phobius"/>
    </source>
</evidence>
<dbReference type="SMART" id="SM00184">
    <property type="entry name" value="RING"/>
    <property type="match status" value="1"/>
</dbReference>
<evidence type="ECO:0000256" key="3">
    <source>
        <dbReference type="ARBA" id="ARBA00012483"/>
    </source>
</evidence>
<dbReference type="Pfam" id="PF13639">
    <property type="entry name" value="zf-RING_2"/>
    <property type="match status" value="1"/>
</dbReference>
<dbReference type="PANTHER" id="PTHR45977:SF4">
    <property type="entry name" value="RING-TYPE DOMAIN-CONTAINING PROTEIN"/>
    <property type="match status" value="1"/>
</dbReference>
<organism evidence="16 17">
    <name type="scientific">Aspergillus lucknowensis</name>
    <dbReference type="NCBI Taxonomy" id="176173"/>
    <lineage>
        <taxon>Eukaryota</taxon>
        <taxon>Fungi</taxon>
        <taxon>Dikarya</taxon>
        <taxon>Ascomycota</taxon>
        <taxon>Pezizomycotina</taxon>
        <taxon>Eurotiomycetes</taxon>
        <taxon>Eurotiomycetidae</taxon>
        <taxon>Eurotiales</taxon>
        <taxon>Aspergillaceae</taxon>
        <taxon>Aspergillus</taxon>
        <taxon>Aspergillus subgen. Nidulantes</taxon>
    </lineage>
</organism>
<evidence type="ECO:0000313" key="17">
    <source>
        <dbReference type="Proteomes" id="UP001610432"/>
    </source>
</evidence>
<proteinExistence type="predicted"/>
<evidence type="ECO:0000256" key="11">
    <source>
        <dbReference type="ARBA" id="ARBA00023136"/>
    </source>
</evidence>
<dbReference type="RefSeq" id="XP_070889177.1">
    <property type="nucleotide sequence ID" value="XM_071026582.1"/>
</dbReference>
<evidence type="ECO:0000256" key="12">
    <source>
        <dbReference type="PROSITE-ProRule" id="PRU00175"/>
    </source>
</evidence>
<feature type="transmembrane region" description="Helical" evidence="14">
    <location>
        <begin position="36"/>
        <end position="55"/>
    </location>
</feature>
<keyword evidence="8" id="KW-0833">Ubl conjugation pathway</keyword>
<keyword evidence="10 14" id="KW-1133">Transmembrane helix</keyword>
<dbReference type="Proteomes" id="UP001610432">
    <property type="component" value="Unassembled WGS sequence"/>
</dbReference>
<comment type="catalytic activity">
    <reaction evidence="1">
        <text>S-ubiquitinyl-[E2 ubiquitin-conjugating enzyme]-L-cysteine + [acceptor protein]-L-lysine = [E2 ubiquitin-conjugating enzyme]-L-cysteine + N(6)-ubiquitinyl-[acceptor protein]-L-lysine.</text>
        <dbReference type="EC" id="2.3.2.27"/>
    </reaction>
</comment>
<keyword evidence="11 14" id="KW-0472">Membrane</keyword>
<evidence type="ECO:0000256" key="8">
    <source>
        <dbReference type="ARBA" id="ARBA00022786"/>
    </source>
</evidence>
<dbReference type="PROSITE" id="PS50089">
    <property type="entry name" value="ZF_RING_2"/>
    <property type="match status" value="1"/>
</dbReference>
<evidence type="ECO:0000313" key="16">
    <source>
        <dbReference type="EMBL" id="KAL2870198.1"/>
    </source>
</evidence>
<dbReference type="GeneID" id="98141654"/>
<evidence type="ECO:0000256" key="5">
    <source>
        <dbReference type="ARBA" id="ARBA00022692"/>
    </source>
</evidence>
<protein>
    <recommendedName>
        <fullName evidence="3">RING-type E3 ubiquitin transferase</fullName>
        <ecNumber evidence="3">2.3.2.27</ecNumber>
    </recommendedName>
</protein>
<feature type="region of interest" description="Disordered" evidence="13">
    <location>
        <begin position="107"/>
        <end position="150"/>
    </location>
</feature>
<feature type="domain" description="RING-type" evidence="15">
    <location>
        <begin position="159"/>
        <end position="201"/>
    </location>
</feature>